<feature type="region of interest" description="Disordered" evidence="1">
    <location>
        <begin position="1"/>
        <end position="98"/>
    </location>
</feature>
<reference evidence="2 3" key="1">
    <citation type="journal article" date="2023" name="G3 (Bethesda)">
        <title>A chromosome-length genome assembly and annotation of blackberry (Rubus argutus, cv. 'Hillquist').</title>
        <authorList>
            <person name="Bruna T."/>
            <person name="Aryal R."/>
            <person name="Dudchenko O."/>
            <person name="Sargent D.J."/>
            <person name="Mead D."/>
            <person name="Buti M."/>
            <person name="Cavallini A."/>
            <person name="Hytonen T."/>
            <person name="Andres J."/>
            <person name="Pham M."/>
            <person name="Weisz D."/>
            <person name="Mascagni F."/>
            <person name="Usai G."/>
            <person name="Natali L."/>
            <person name="Bassil N."/>
            <person name="Fernandez G.E."/>
            <person name="Lomsadze A."/>
            <person name="Armour M."/>
            <person name="Olukolu B."/>
            <person name="Poorten T."/>
            <person name="Britton C."/>
            <person name="Davik J."/>
            <person name="Ashrafi H."/>
            <person name="Aiden E.L."/>
            <person name="Borodovsky M."/>
            <person name="Worthington M."/>
        </authorList>
    </citation>
    <scope>NUCLEOTIDE SEQUENCE [LARGE SCALE GENOMIC DNA]</scope>
    <source>
        <strain evidence="2">PI 553951</strain>
    </source>
</reference>
<accession>A0AAW1WED4</accession>
<proteinExistence type="predicted"/>
<sequence length="98" mass="11032">MSSTDQLHHQRRRRRIEGSNSASSRAQSAPSSSSIPEPTSRASSPRPTRPLRREDPSPSHVGPPSFPRCHQRTIEDEAHGLGRKQRTMKNAEKVTQRK</sequence>
<evidence type="ECO:0000313" key="2">
    <source>
        <dbReference type="EMBL" id="KAK9921824.1"/>
    </source>
</evidence>
<comment type="caution">
    <text evidence="2">The sequence shown here is derived from an EMBL/GenBank/DDBJ whole genome shotgun (WGS) entry which is preliminary data.</text>
</comment>
<gene>
    <name evidence="2" type="ORF">M0R45_030320</name>
</gene>
<organism evidence="2 3">
    <name type="scientific">Rubus argutus</name>
    <name type="common">Southern blackberry</name>
    <dbReference type="NCBI Taxonomy" id="59490"/>
    <lineage>
        <taxon>Eukaryota</taxon>
        <taxon>Viridiplantae</taxon>
        <taxon>Streptophyta</taxon>
        <taxon>Embryophyta</taxon>
        <taxon>Tracheophyta</taxon>
        <taxon>Spermatophyta</taxon>
        <taxon>Magnoliopsida</taxon>
        <taxon>eudicotyledons</taxon>
        <taxon>Gunneridae</taxon>
        <taxon>Pentapetalae</taxon>
        <taxon>rosids</taxon>
        <taxon>fabids</taxon>
        <taxon>Rosales</taxon>
        <taxon>Rosaceae</taxon>
        <taxon>Rosoideae</taxon>
        <taxon>Rosoideae incertae sedis</taxon>
        <taxon>Rubus</taxon>
    </lineage>
</organism>
<feature type="compositionally biased region" description="Low complexity" evidence="1">
    <location>
        <begin position="19"/>
        <end position="44"/>
    </location>
</feature>
<evidence type="ECO:0000256" key="1">
    <source>
        <dbReference type="SAM" id="MobiDB-lite"/>
    </source>
</evidence>
<protein>
    <submittedName>
        <fullName evidence="2">Uncharacterized protein</fullName>
    </submittedName>
</protein>
<feature type="compositionally biased region" description="Basic and acidic residues" evidence="1">
    <location>
        <begin position="89"/>
        <end position="98"/>
    </location>
</feature>
<dbReference type="AlphaFoldDB" id="A0AAW1WED4"/>
<evidence type="ECO:0000313" key="3">
    <source>
        <dbReference type="Proteomes" id="UP001457282"/>
    </source>
</evidence>
<dbReference type="EMBL" id="JBEDUW010000006">
    <property type="protein sequence ID" value="KAK9921824.1"/>
    <property type="molecule type" value="Genomic_DNA"/>
</dbReference>
<name>A0AAW1WED4_RUBAR</name>
<keyword evidence="3" id="KW-1185">Reference proteome</keyword>
<dbReference type="Proteomes" id="UP001457282">
    <property type="component" value="Unassembled WGS sequence"/>
</dbReference>